<keyword evidence="1 7" id="KW-0436">Ligase</keyword>
<dbReference type="CDD" id="cd00553">
    <property type="entry name" value="NAD_synthase"/>
    <property type="match status" value="1"/>
</dbReference>
<evidence type="ECO:0000256" key="1">
    <source>
        <dbReference type="ARBA" id="ARBA00022598"/>
    </source>
</evidence>
<feature type="binding site" evidence="7">
    <location>
        <position position="37"/>
    </location>
    <ligand>
        <name>Mg(2+)</name>
        <dbReference type="ChEBI" id="CHEBI:18420"/>
    </ligand>
</feature>
<dbReference type="InterPro" id="IPR022310">
    <property type="entry name" value="NAD/GMP_synthase"/>
</dbReference>
<dbReference type="GO" id="GO:0008795">
    <property type="term" value="F:NAD+ synthase activity"/>
    <property type="evidence" value="ECO:0007669"/>
    <property type="project" value="UniProtKB-EC"/>
</dbReference>
<keyword evidence="5 7" id="KW-0460">Magnesium</keyword>
<evidence type="ECO:0000259" key="10">
    <source>
        <dbReference type="Pfam" id="PF02540"/>
    </source>
</evidence>
<organism evidence="11 12">
    <name type="scientific">Alkaliphilus flagellatus</name>
    <dbReference type="NCBI Taxonomy" id="2841507"/>
    <lineage>
        <taxon>Bacteria</taxon>
        <taxon>Bacillati</taxon>
        <taxon>Bacillota</taxon>
        <taxon>Clostridia</taxon>
        <taxon>Peptostreptococcales</taxon>
        <taxon>Natronincolaceae</taxon>
        <taxon>Alkaliphilus</taxon>
    </lineage>
</organism>
<comment type="subunit">
    <text evidence="7">Homodimer.</text>
</comment>
<evidence type="ECO:0000256" key="2">
    <source>
        <dbReference type="ARBA" id="ARBA00022723"/>
    </source>
</evidence>
<dbReference type="InterPro" id="IPR022926">
    <property type="entry name" value="NH(3)-dep_NAD(+)_synth"/>
</dbReference>
<evidence type="ECO:0000256" key="5">
    <source>
        <dbReference type="ARBA" id="ARBA00022842"/>
    </source>
</evidence>
<dbReference type="EC" id="6.3.1.5" evidence="7 9"/>
<keyword evidence="4 7" id="KW-0067">ATP-binding</keyword>
<comment type="caution">
    <text evidence="11">The sequence shown here is derived from an EMBL/GenBank/DDBJ whole genome shotgun (WGS) entry which is preliminary data.</text>
</comment>
<dbReference type="Pfam" id="PF02540">
    <property type="entry name" value="NAD_synthase"/>
    <property type="match status" value="1"/>
</dbReference>
<evidence type="ECO:0000313" key="12">
    <source>
        <dbReference type="Proteomes" id="UP000779508"/>
    </source>
</evidence>
<dbReference type="NCBIfam" id="TIGR00552">
    <property type="entry name" value="nadE"/>
    <property type="match status" value="1"/>
</dbReference>
<keyword evidence="3 7" id="KW-0547">Nucleotide-binding</keyword>
<gene>
    <name evidence="7 11" type="primary">nadE</name>
    <name evidence="11" type="ORF">KQI88_14705</name>
</gene>
<protein>
    <recommendedName>
        <fullName evidence="7 9">NH(3)-dependent NAD(+) synthetase</fullName>
        <ecNumber evidence="7 9">6.3.1.5</ecNumber>
    </recommendedName>
</protein>
<evidence type="ECO:0000256" key="6">
    <source>
        <dbReference type="ARBA" id="ARBA00023027"/>
    </source>
</evidence>
<dbReference type="Proteomes" id="UP000779508">
    <property type="component" value="Unassembled WGS sequence"/>
</dbReference>
<keyword evidence="12" id="KW-1185">Reference proteome</keyword>
<accession>A0ABS6G5L0</accession>
<comment type="function">
    <text evidence="7">Catalyzes the ATP-dependent amidation of deamido-NAD to form NAD. Uses ammonia as a nitrogen source.</text>
</comment>
<feature type="binding site" evidence="7">
    <location>
        <begin position="31"/>
        <end position="38"/>
    </location>
    <ligand>
        <name>ATP</name>
        <dbReference type="ChEBI" id="CHEBI:30616"/>
    </ligand>
</feature>
<dbReference type="InterPro" id="IPR003694">
    <property type="entry name" value="NAD_synthase"/>
</dbReference>
<feature type="binding site" evidence="7">
    <location>
        <position position="193"/>
    </location>
    <ligand>
        <name>ATP</name>
        <dbReference type="ChEBI" id="CHEBI:30616"/>
    </ligand>
</feature>
<feature type="binding site" description="in other chain" evidence="7">
    <location>
        <position position="155"/>
    </location>
    <ligand>
        <name>deamido-NAD(+)</name>
        <dbReference type="ChEBI" id="CHEBI:58437"/>
        <note>ligand shared between two neighboring subunits</note>
    </ligand>
</feature>
<feature type="binding site" evidence="7">
    <location>
        <position position="171"/>
    </location>
    <ligand>
        <name>ATP</name>
        <dbReference type="ChEBI" id="CHEBI:30616"/>
    </ligand>
</feature>
<feature type="binding site" description="in other chain" evidence="7">
    <location>
        <position position="122"/>
    </location>
    <ligand>
        <name>deamido-NAD(+)</name>
        <dbReference type="ChEBI" id="CHEBI:58437"/>
        <note>ligand shared between two neighboring subunits</note>
    </ligand>
</feature>
<keyword evidence="2 7" id="KW-0479">Metal-binding</keyword>
<dbReference type="HAMAP" id="MF_00193">
    <property type="entry name" value="NadE_ammonia_dep"/>
    <property type="match status" value="1"/>
</dbReference>
<keyword evidence="6 7" id="KW-0520">NAD</keyword>
<reference evidence="11 12" key="1">
    <citation type="submission" date="2021-06" db="EMBL/GenBank/DDBJ databases">
        <authorList>
            <person name="Sun Q."/>
            <person name="Li D."/>
        </authorList>
    </citation>
    <scope>NUCLEOTIDE SEQUENCE [LARGE SCALE GENOMIC DNA]</scope>
    <source>
        <strain evidence="11 12">MSJ-5</strain>
    </source>
</reference>
<dbReference type="RefSeq" id="WP_216418598.1">
    <property type="nucleotide sequence ID" value="NZ_JAHLQK010000006.1"/>
</dbReference>
<evidence type="ECO:0000256" key="3">
    <source>
        <dbReference type="ARBA" id="ARBA00022741"/>
    </source>
</evidence>
<evidence type="ECO:0000256" key="7">
    <source>
        <dbReference type="HAMAP-Rule" id="MF_00193"/>
    </source>
</evidence>
<evidence type="ECO:0000256" key="9">
    <source>
        <dbReference type="RuleBase" id="RU003812"/>
    </source>
</evidence>
<evidence type="ECO:0000313" key="11">
    <source>
        <dbReference type="EMBL" id="MBU5677669.1"/>
    </source>
</evidence>
<sequence>MDQQIHKKIDEVILWLREQVNNAGAKGLAVGISGGIDSAVVACLIKKAFPNNSLGIILPIKSDKKDIEDGILSVKACNIDYFEVDLEEEHNGIMAKVTEQLNDKGKFNNSTKRATDANLRARLRMSTLYAIANNLNYLVVGTDNAAELYTGYFTKYGDGGVDLLPIASLKKYEVYEWAKVLGVPKEVIEKQPSAGLWEGQTDEQEMGTTYEYIDSFLDGKSIPEKDLAIIERLHKNSDHKRTTPPSPKLDK</sequence>
<feature type="binding site" description="in other chain" evidence="7">
    <location>
        <begin position="239"/>
        <end position="240"/>
    </location>
    <ligand>
        <name>deamido-NAD(+)</name>
        <dbReference type="ChEBI" id="CHEBI:58437"/>
        <note>ligand shared between two neighboring subunits</note>
    </ligand>
</feature>
<dbReference type="PANTHER" id="PTHR23090:SF9">
    <property type="entry name" value="GLUTAMINE-DEPENDENT NAD(+) SYNTHETASE"/>
    <property type="match status" value="1"/>
</dbReference>
<comment type="catalytic activity">
    <reaction evidence="7 9">
        <text>deamido-NAD(+) + NH4(+) + ATP = AMP + diphosphate + NAD(+) + H(+)</text>
        <dbReference type="Rhea" id="RHEA:21188"/>
        <dbReference type="ChEBI" id="CHEBI:15378"/>
        <dbReference type="ChEBI" id="CHEBI:28938"/>
        <dbReference type="ChEBI" id="CHEBI:30616"/>
        <dbReference type="ChEBI" id="CHEBI:33019"/>
        <dbReference type="ChEBI" id="CHEBI:57540"/>
        <dbReference type="ChEBI" id="CHEBI:58437"/>
        <dbReference type="ChEBI" id="CHEBI:456215"/>
        <dbReference type="EC" id="6.3.1.5"/>
    </reaction>
</comment>
<evidence type="ECO:0000256" key="8">
    <source>
        <dbReference type="RuleBase" id="RU003811"/>
    </source>
</evidence>
<comment type="pathway">
    <text evidence="7">Cofactor biosynthesis; NAD(+) biosynthesis; NAD(+) from deamido-NAD(+) (ammonia route): step 1/1.</text>
</comment>
<proteinExistence type="inferred from homology"/>
<feature type="binding site" evidence="7">
    <location>
        <position position="147"/>
    </location>
    <ligand>
        <name>Mg(2+)</name>
        <dbReference type="ChEBI" id="CHEBI:18420"/>
    </ligand>
</feature>
<comment type="similarity">
    <text evidence="7 8">Belongs to the NAD synthetase family.</text>
</comment>
<feature type="domain" description="NAD/GMP synthase" evidence="10">
    <location>
        <begin position="10"/>
        <end position="244"/>
    </location>
</feature>
<name>A0ABS6G5L0_9FIRM</name>
<feature type="binding site" evidence="7">
    <location>
        <position position="162"/>
    </location>
    <ligand>
        <name>deamido-NAD(+)</name>
        <dbReference type="ChEBI" id="CHEBI:58437"/>
        <note>ligand shared between two neighboring subunits</note>
    </ligand>
</feature>
<dbReference type="EMBL" id="JAHLQK010000006">
    <property type="protein sequence ID" value="MBU5677669.1"/>
    <property type="molecule type" value="Genomic_DNA"/>
</dbReference>
<feature type="binding site" evidence="7">
    <location>
        <position position="142"/>
    </location>
    <ligand>
        <name>ATP</name>
        <dbReference type="ChEBI" id="CHEBI:30616"/>
    </ligand>
</feature>
<evidence type="ECO:0000256" key="4">
    <source>
        <dbReference type="ARBA" id="ARBA00022840"/>
    </source>
</evidence>
<dbReference type="PANTHER" id="PTHR23090">
    <property type="entry name" value="NH 3 /GLUTAMINE-DEPENDENT NAD + SYNTHETASE"/>
    <property type="match status" value="1"/>
</dbReference>